<dbReference type="Proteomes" id="UP001590951">
    <property type="component" value="Unassembled WGS sequence"/>
</dbReference>
<dbReference type="EMBL" id="JBHFEH010000053">
    <property type="protein sequence ID" value="KAL2050063.1"/>
    <property type="molecule type" value="Genomic_DNA"/>
</dbReference>
<keyword evidence="1" id="KW-0732">Signal</keyword>
<sequence length="175" mass="19353">MLLASVSVIQALLHVASGASTRLPRASSGSTAPQPDYSCTNDYDWIGDGYNYEDCRAAVQRLYNVEVAQYGGREYEFLPHGGTNQTQKPTMETPRRYTVGQCTLAIVMMDFFQEGELPGEDPSGQYIYSNTEVTSFEDLWLAAGLVEMNCVVEKKMSQMLGWAPTATPVSYNFMG</sequence>
<keyword evidence="3" id="KW-1185">Reference proteome</keyword>
<feature type="signal peptide" evidence="1">
    <location>
        <begin position="1"/>
        <end position="18"/>
    </location>
</feature>
<reference evidence="2 3" key="1">
    <citation type="submission" date="2024-09" db="EMBL/GenBank/DDBJ databases">
        <title>Rethinking Asexuality: The Enigmatic Case of Functional Sexual Genes in Lepraria (Stereocaulaceae).</title>
        <authorList>
            <person name="Doellman M."/>
            <person name="Sun Y."/>
            <person name="Barcenas-Pena A."/>
            <person name="Lumbsch H.T."/>
            <person name="Grewe F."/>
        </authorList>
    </citation>
    <scope>NUCLEOTIDE SEQUENCE [LARGE SCALE GENOMIC DNA]</scope>
    <source>
        <strain evidence="2 3">Grewe 0041</strain>
    </source>
</reference>
<protein>
    <submittedName>
        <fullName evidence="2">Uncharacterized protein</fullName>
    </submittedName>
</protein>
<feature type="chain" id="PRO_5045169264" evidence="1">
    <location>
        <begin position="19"/>
        <end position="175"/>
    </location>
</feature>
<gene>
    <name evidence="2" type="ORF">ABVK25_009673</name>
</gene>
<accession>A0ABR4B2R0</accession>
<organism evidence="2 3">
    <name type="scientific">Lepraria finkii</name>
    <dbReference type="NCBI Taxonomy" id="1340010"/>
    <lineage>
        <taxon>Eukaryota</taxon>
        <taxon>Fungi</taxon>
        <taxon>Dikarya</taxon>
        <taxon>Ascomycota</taxon>
        <taxon>Pezizomycotina</taxon>
        <taxon>Lecanoromycetes</taxon>
        <taxon>OSLEUM clade</taxon>
        <taxon>Lecanoromycetidae</taxon>
        <taxon>Lecanorales</taxon>
        <taxon>Lecanorineae</taxon>
        <taxon>Stereocaulaceae</taxon>
        <taxon>Lepraria</taxon>
    </lineage>
</organism>
<name>A0ABR4B2R0_9LECA</name>
<evidence type="ECO:0000256" key="1">
    <source>
        <dbReference type="SAM" id="SignalP"/>
    </source>
</evidence>
<evidence type="ECO:0000313" key="2">
    <source>
        <dbReference type="EMBL" id="KAL2050063.1"/>
    </source>
</evidence>
<proteinExistence type="predicted"/>
<comment type="caution">
    <text evidence="2">The sequence shown here is derived from an EMBL/GenBank/DDBJ whole genome shotgun (WGS) entry which is preliminary data.</text>
</comment>
<evidence type="ECO:0000313" key="3">
    <source>
        <dbReference type="Proteomes" id="UP001590951"/>
    </source>
</evidence>